<dbReference type="AlphaFoldDB" id="A0A075AVK7"/>
<evidence type="ECO:0000313" key="2">
    <source>
        <dbReference type="Proteomes" id="UP000030755"/>
    </source>
</evidence>
<dbReference type="EMBL" id="KE560981">
    <property type="protein sequence ID" value="EPZ34160.1"/>
    <property type="molecule type" value="Genomic_DNA"/>
</dbReference>
<keyword evidence="2" id="KW-1185">Reference proteome</keyword>
<name>A0A075AVK7_ROZAC</name>
<protein>
    <submittedName>
        <fullName evidence="1">Uncharacterized protein</fullName>
    </submittedName>
</protein>
<evidence type="ECO:0000313" key="1">
    <source>
        <dbReference type="EMBL" id="EPZ34160.1"/>
    </source>
</evidence>
<dbReference type="HOGENOM" id="CLU_2813845_0_0_1"/>
<dbReference type="Proteomes" id="UP000030755">
    <property type="component" value="Unassembled WGS sequence"/>
</dbReference>
<accession>A0A075AVK7</accession>
<reference evidence="1 2" key="1">
    <citation type="journal article" date="2013" name="Curr. Biol.">
        <title>Shared signatures of parasitism and phylogenomics unite Cryptomycota and microsporidia.</title>
        <authorList>
            <person name="James T.Y."/>
            <person name="Pelin A."/>
            <person name="Bonen L."/>
            <person name="Ahrendt S."/>
            <person name="Sain D."/>
            <person name="Corradi N."/>
            <person name="Stajich J.E."/>
        </authorList>
    </citation>
    <scope>NUCLEOTIDE SEQUENCE [LARGE SCALE GENOMIC DNA]</scope>
    <source>
        <strain evidence="1 2">CSF55</strain>
    </source>
</reference>
<organism evidence="1 2">
    <name type="scientific">Rozella allomycis (strain CSF55)</name>
    <dbReference type="NCBI Taxonomy" id="988480"/>
    <lineage>
        <taxon>Eukaryota</taxon>
        <taxon>Fungi</taxon>
        <taxon>Fungi incertae sedis</taxon>
        <taxon>Cryptomycota</taxon>
        <taxon>Cryptomycota incertae sedis</taxon>
        <taxon>Rozella</taxon>
    </lineage>
</organism>
<gene>
    <name evidence="1" type="ORF">O9G_005837</name>
</gene>
<sequence>MIVSKAELGDYAKSKNYYGEPKGDGCVKAVVVVPVNVGYGGKVKAFSYQRQKNIRRNNLASQNKLHV</sequence>
<proteinExistence type="predicted"/>